<dbReference type="AlphaFoldDB" id="A0A7X1AKY7"/>
<accession>A0A7X1AKY7</accession>
<evidence type="ECO:0000313" key="5">
    <source>
        <dbReference type="Proteomes" id="UP000520513"/>
    </source>
</evidence>
<gene>
    <name evidence="2" type="ORF">HF209_12235</name>
    <name evidence="3" type="ORF">HF257_07665</name>
    <name evidence="4" type="ORF">HF257_10895</name>
</gene>
<dbReference type="InterPro" id="IPR005135">
    <property type="entry name" value="Endo/exonuclease/phosphatase"/>
</dbReference>
<dbReference type="EMBL" id="JAAXCY010000004">
    <property type="protein sequence ID" value="MBC2406511.1"/>
    <property type="molecule type" value="Genomic_DNA"/>
</dbReference>
<evidence type="ECO:0000313" key="2">
    <source>
        <dbReference type="EMBL" id="MBC2381714.1"/>
    </source>
</evidence>
<dbReference type="Proteomes" id="UP000520513">
    <property type="component" value="Unassembled WGS sequence"/>
</dbReference>
<name>A0A7X1AKY7_9PSED</name>
<reference evidence="5 6" key="1">
    <citation type="submission" date="2020-04" db="EMBL/GenBank/DDBJ databases">
        <title>Pseudomonas crami sp. nov., a novel proteolytic bacterial species isolated from cream.</title>
        <authorList>
            <person name="Hofmann K."/>
            <person name="Woller A."/>
            <person name="Huptas C."/>
            <person name="Wenning M."/>
            <person name="Scherer S."/>
            <person name="Doll E.V."/>
        </authorList>
    </citation>
    <scope>NUCLEOTIDE SEQUENCE [LARGE SCALE GENOMIC DNA]</scope>
    <source>
        <strain evidence="2 6">WS 5096</strain>
        <strain evidence="4 5">WS 5106</strain>
    </source>
</reference>
<dbReference type="Pfam" id="PF19580">
    <property type="entry name" value="Exo_endo_phos_3"/>
    <property type="match status" value="1"/>
</dbReference>
<evidence type="ECO:0000313" key="3">
    <source>
        <dbReference type="EMBL" id="MBC2405875.1"/>
    </source>
</evidence>
<dbReference type="Gene3D" id="3.60.10.10">
    <property type="entry name" value="Endonuclease/exonuclease/phosphatase"/>
    <property type="match status" value="1"/>
</dbReference>
<proteinExistence type="predicted"/>
<sequence length="299" mass="34566">MFSEKNLVFAWWNTSLAPSGNSRSTVDERFMASQVIVSLITEIGADFIALGEMSDLDLIDISKICKQYGYSVHSGITKAGRSKFDICYACNDLKLSITNFKDIISKKGDSTLKIAKRVDLMSLLDGTAFHLFISHWPSRLWCEQNHADRHTFGMRLRDSFDNLVQESDKYPFVIMLGDYNDDPFDQSLSEQVMASRDIDMVRRTKHLLYNPFWRHLCKQSETHQGAGSYYYKGGRITKWHTFDQLIYSQAFLTSREWTYDHGYNLVHEMPELIDMVKNPESVFDHLPVYGKIEKVINHG</sequence>
<evidence type="ECO:0000313" key="6">
    <source>
        <dbReference type="Proteomes" id="UP000534677"/>
    </source>
</evidence>
<keyword evidence="6" id="KW-1185">Reference proteome</keyword>
<feature type="domain" description="Endonuclease/exonuclease/phosphatase" evidence="1">
    <location>
        <begin position="35"/>
        <end position="260"/>
    </location>
</feature>
<evidence type="ECO:0000259" key="1">
    <source>
        <dbReference type="Pfam" id="PF19580"/>
    </source>
</evidence>
<dbReference type="GO" id="GO:0003824">
    <property type="term" value="F:catalytic activity"/>
    <property type="evidence" value="ECO:0007669"/>
    <property type="project" value="InterPro"/>
</dbReference>
<dbReference type="EMBL" id="JAAXCY010000003">
    <property type="protein sequence ID" value="MBC2405875.1"/>
    <property type="molecule type" value="Genomic_DNA"/>
</dbReference>
<dbReference type="EMBL" id="JAAXCZ010000005">
    <property type="protein sequence ID" value="MBC2381714.1"/>
    <property type="molecule type" value="Genomic_DNA"/>
</dbReference>
<dbReference type="RefSeq" id="WP_185707508.1">
    <property type="nucleotide sequence ID" value="NZ_JAAXCY010000003.1"/>
</dbReference>
<comment type="caution">
    <text evidence="4">The sequence shown here is derived from an EMBL/GenBank/DDBJ whole genome shotgun (WGS) entry which is preliminary data.</text>
</comment>
<evidence type="ECO:0000313" key="4">
    <source>
        <dbReference type="EMBL" id="MBC2406511.1"/>
    </source>
</evidence>
<organism evidence="4 5">
    <name type="scientific">Pseudomonas cremoris</name>
    <dbReference type="NCBI Taxonomy" id="2724178"/>
    <lineage>
        <taxon>Bacteria</taxon>
        <taxon>Pseudomonadati</taxon>
        <taxon>Pseudomonadota</taxon>
        <taxon>Gammaproteobacteria</taxon>
        <taxon>Pseudomonadales</taxon>
        <taxon>Pseudomonadaceae</taxon>
        <taxon>Pseudomonas</taxon>
    </lineage>
</organism>
<dbReference type="InterPro" id="IPR036691">
    <property type="entry name" value="Endo/exonu/phosph_ase_sf"/>
</dbReference>
<dbReference type="Proteomes" id="UP000534677">
    <property type="component" value="Unassembled WGS sequence"/>
</dbReference>
<protein>
    <recommendedName>
        <fullName evidence="1">Endonuclease/exonuclease/phosphatase domain-containing protein</fullName>
    </recommendedName>
</protein>
<dbReference type="SUPFAM" id="SSF56219">
    <property type="entry name" value="DNase I-like"/>
    <property type="match status" value="1"/>
</dbReference>